<dbReference type="PANTHER" id="PTHR31650:SF1">
    <property type="entry name" value="WAX ESTER SYNTHASE_DIACYLGLYCEROL ACYLTRANSFERASE 4-RELATED"/>
    <property type="match status" value="1"/>
</dbReference>
<keyword evidence="4" id="KW-0012">Acyltransferase</keyword>
<dbReference type="InterPro" id="IPR009721">
    <property type="entry name" value="O-acyltransferase_WSD1_C"/>
</dbReference>
<gene>
    <name evidence="11" type="ORF">ODALV1_LOCUS15588</name>
</gene>
<keyword evidence="3" id="KW-0808">Transferase</keyword>
<evidence type="ECO:0008006" key="13">
    <source>
        <dbReference type="Google" id="ProtNLM"/>
    </source>
</evidence>
<evidence type="ECO:0000259" key="9">
    <source>
        <dbReference type="Pfam" id="PF03007"/>
    </source>
</evidence>
<evidence type="ECO:0000256" key="4">
    <source>
        <dbReference type="ARBA" id="ARBA00023315"/>
    </source>
</evidence>
<dbReference type="Pfam" id="PF06974">
    <property type="entry name" value="WS_DGAT_C"/>
    <property type="match status" value="1"/>
</dbReference>
<comment type="pathway">
    <text evidence="2">Lipid metabolism.</text>
</comment>
<evidence type="ECO:0000256" key="7">
    <source>
        <dbReference type="ARBA" id="ARBA00048109"/>
    </source>
</evidence>
<keyword evidence="8" id="KW-0472">Membrane</keyword>
<reference evidence="11 12" key="1">
    <citation type="submission" date="2024-08" db="EMBL/GenBank/DDBJ databases">
        <authorList>
            <person name="Cucini C."/>
            <person name="Frati F."/>
        </authorList>
    </citation>
    <scope>NUCLEOTIDE SEQUENCE [LARGE SCALE GENOMIC DNA]</scope>
</reference>
<evidence type="ECO:0000256" key="6">
    <source>
        <dbReference type="ARBA" id="ARBA00047604"/>
    </source>
</evidence>
<dbReference type="EMBL" id="CAXLJM020000048">
    <property type="protein sequence ID" value="CAL8112313.1"/>
    <property type="molecule type" value="Genomic_DNA"/>
</dbReference>
<proteinExistence type="inferred from homology"/>
<protein>
    <recommendedName>
        <fullName evidence="13">Diacylglycerol O-acyltransferase</fullName>
    </recommendedName>
</protein>
<comment type="caution">
    <text evidence="11">The sequence shown here is derived from an EMBL/GenBank/DDBJ whole genome shotgun (WGS) entry which is preliminary data.</text>
</comment>
<comment type="catalytic activity">
    <reaction evidence="7">
        <text>an acyl-CoA + a 1,2-diacyl-sn-glycerol = a triacyl-sn-glycerol + CoA</text>
        <dbReference type="Rhea" id="RHEA:10868"/>
        <dbReference type="ChEBI" id="CHEBI:17815"/>
        <dbReference type="ChEBI" id="CHEBI:57287"/>
        <dbReference type="ChEBI" id="CHEBI:58342"/>
        <dbReference type="ChEBI" id="CHEBI:64615"/>
        <dbReference type="EC" id="2.3.1.20"/>
    </reaction>
</comment>
<accession>A0ABP1QWN0</accession>
<dbReference type="Proteomes" id="UP001642540">
    <property type="component" value="Unassembled WGS sequence"/>
</dbReference>
<dbReference type="PANTHER" id="PTHR31650">
    <property type="entry name" value="O-ACYLTRANSFERASE (WSD1-LIKE) FAMILY PROTEIN"/>
    <property type="match status" value="1"/>
</dbReference>
<keyword evidence="8" id="KW-1133">Transmembrane helix</keyword>
<evidence type="ECO:0000256" key="1">
    <source>
        <dbReference type="ARBA" id="ARBA00004771"/>
    </source>
</evidence>
<dbReference type="InterPro" id="IPR004255">
    <property type="entry name" value="O-acyltransferase_WSD1_N"/>
</dbReference>
<feature type="domain" description="O-acyltransferase WSD1-like N-terminal" evidence="9">
    <location>
        <begin position="107"/>
        <end position="229"/>
    </location>
</feature>
<organism evidence="11 12">
    <name type="scientific">Orchesella dallaii</name>
    <dbReference type="NCBI Taxonomy" id="48710"/>
    <lineage>
        <taxon>Eukaryota</taxon>
        <taxon>Metazoa</taxon>
        <taxon>Ecdysozoa</taxon>
        <taxon>Arthropoda</taxon>
        <taxon>Hexapoda</taxon>
        <taxon>Collembola</taxon>
        <taxon>Entomobryomorpha</taxon>
        <taxon>Entomobryoidea</taxon>
        <taxon>Orchesellidae</taxon>
        <taxon>Orchesellinae</taxon>
        <taxon>Orchesella</taxon>
    </lineage>
</organism>
<evidence type="ECO:0000313" key="12">
    <source>
        <dbReference type="Proteomes" id="UP001642540"/>
    </source>
</evidence>
<evidence type="ECO:0000256" key="8">
    <source>
        <dbReference type="SAM" id="Phobius"/>
    </source>
</evidence>
<keyword evidence="12" id="KW-1185">Reference proteome</keyword>
<comment type="catalytic activity">
    <reaction evidence="6">
        <text>a long chain fatty alcohol + a fatty acyl-CoA = a long-chain alcohol wax ester + CoA</text>
        <dbReference type="Rhea" id="RHEA:38443"/>
        <dbReference type="ChEBI" id="CHEBI:17135"/>
        <dbReference type="ChEBI" id="CHEBI:57287"/>
        <dbReference type="ChEBI" id="CHEBI:77636"/>
        <dbReference type="ChEBI" id="CHEBI:235323"/>
        <dbReference type="EC" id="2.3.1.75"/>
    </reaction>
</comment>
<evidence type="ECO:0000313" key="11">
    <source>
        <dbReference type="EMBL" id="CAL8112313.1"/>
    </source>
</evidence>
<sequence>MEFPLKLCSLVLTLLIICIGYPLLLLFLIPLWIYRSLVVKLFKSLDPKVGSILQGMDAIMSAHSPYTNCRSVLIPHFFLASSIDLNTFIKTFNTKIVQFKTPEGKLLYTKLKQRIISKFGYHFWYTVDNFQLEDHIRYLDDTCLEREVDSKELAELTNQLSQRNFNPTRSPWEIIIIPKLKHDKDPTIKSVVILRFHHCFLDGFSILKLFERLGDKAWTTISPRNTPKVEKSSSISTILPTLNVLFRGPYEILRAFYFSGEDNEWLQKITKQPSGIVSMQLTNQIPMETLKKIVVKSKGEFTIAIILHTIILQVAGRAMAKQNAIQVEKNHLVKIHTGSPWPLPNHPCESSSGLTNHYSIIKFPVTVDLNDVRETARNVSRAYKCLAFSVLPRAFKALTDILGSFPIPFIEKSDGGLTGTVLLSNFQGPFKRVDICGVECKEWVTIAKATACALSSLTLSYAGGFRCVLSADKCILTQNDMDTLAVSCEKIVKELHQLL</sequence>
<evidence type="ECO:0000256" key="5">
    <source>
        <dbReference type="ARBA" id="ARBA00024360"/>
    </source>
</evidence>
<evidence type="ECO:0000259" key="10">
    <source>
        <dbReference type="Pfam" id="PF06974"/>
    </source>
</evidence>
<comment type="similarity">
    <text evidence="5">In the N-terminal section; belongs to the long-chain O-acyltransferase family.</text>
</comment>
<comment type="pathway">
    <text evidence="1">Glycerolipid metabolism; triacylglycerol biosynthesis.</text>
</comment>
<dbReference type="Pfam" id="PF03007">
    <property type="entry name" value="WS_DGAT_cat"/>
    <property type="match status" value="1"/>
</dbReference>
<feature type="transmembrane region" description="Helical" evidence="8">
    <location>
        <begin position="12"/>
        <end position="34"/>
    </location>
</feature>
<evidence type="ECO:0000256" key="2">
    <source>
        <dbReference type="ARBA" id="ARBA00005189"/>
    </source>
</evidence>
<name>A0ABP1QWN0_9HEXA</name>
<keyword evidence="8" id="KW-0812">Transmembrane</keyword>
<feature type="domain" description="O-acyltransferase WSD1 C-terminal" evidence="10">
    <location>
        <begin position="356"/>
        <end position="487"/>
    </location>
</feature>
<evidence type="ECO:0000256" key="3">
    <source>
        <dbReference type="ARBA" id="ARBA00022679"/>
    </source>
</evidence>
<dbReference type="InterPro" id="IPR045034">
    <property type="entry name" value="O-acyltransferase_WSD1-like"/>
</dbReference>